<dbReference type="Proteomes" id="UP000799754">
    <property type="component" value="Unassembled WGS sequence"/>
</dbReference>
<keyword evidence="2" id="KW-1185">Reference proteome</keyword>
<dbReference type="EMBL" id="MU006756">
    <property type="protein sequence ID" value="KAF2621409.1"/>
    <property type="molecule type" value="Genomic_DNA"/>
</dbReference>
<organism evidence="1 2">
    <name type="scientific">Macroventuria anomochaeta</name>
    <dbReference type="NCBI Taxonomy" id="301207"/>
    <lineage>
        <taxon>Eukaryota</taxon>
        <taxon>Fungi</taxon>
        <taxon>Dikarya</taxon>
        <taxon>Ascomycota</taxon>
        <taxon>Pezizomycotina</taxon>
        <taxon>Dothideomycetes</taxon>
        <taxon>Pleosporomycetidae</taxon>
        <taxon>Pleosporales</taxon>
        <taxon>Pleosporineae</taxon>
        <taxon>Didymellaceae</taxon>
        <taxon>Macroventuria</taxon>
    </lineage>
</organism>
<accession>A0ACB6RI26</accession>
<reference evidence="1" key="1">
    <citation type="journal article" date="2020" name="Stud. Mycol.">
        <title>101 Dothideomycetes genomes: a test case for predicting lifestyles and emergence of pathogens.</title>
        <authorList>
            <person name="Haridas S."/>
            <person name="Albert R."/>
            <person name="Binder M."/>
            <person name="Bloem J."/>
            <person name="Labutti K."/>
            <person name="Salamov A."/>
            <person name="Andreopoulos B."/>
            <person name="Baker S."/>
            <person name="Barry K."/>
            <person name="Bills G."/>
            <person name="Bluhm B."/>
            <person name="Cannon C."/>
            <person name="Castanera R."/>
            <person name="Culley D."/>
            <person name="Daum C."/>
            <person name="Ezra D."/>
            <person name="Gonzalez J."/>
            <person name="Henrissat B."/>
            <person name="Kuo A."/>
            <person name="Liang C."/>
            <person name="Lipzen A."/>
            <person name="Lutzoni F."/>
            <person name="Magnuson J."/>
            <person name="Mondo S."/>
            <person name="Nolan M."/>
            <person name="Ohm R."/>
            <person name="Pangilinan J."/>
            <person name="Park H.-J."/>
            <person name="Ramirez L."/>
            <person name="Alfaro M."/>
            <person name="Sun H."/>
            <person name="Tritt A."/>
            <person name="Yoshinaga Y."/>
            <person name="Zwiers L.-H."/>
            <person name="Turgeon B."/>
            <person name="Goodwin S."/>
            <person name="Spatafora J."/>
            <person name="Crous P."/>
            <person name="Grigoriev I."/>
        </authorList>
    </citation>
    <scope>NUCLEOTIDE SEQUENCE</scope>
    <source>
        <strain evidence="1">CBS 525.71</strain>
    </source>
</reference>
<protein>
    <submittedName>
        <fullName evidence="1">Uncharacterized protein</fullName>
    </submittedName>
</protein>
<sequence>MIAYSSTRAHHQLKKGAEVMMLSAELMCNWIASLERANEAASAHKQRKKSVHKSKGS</sequence>
<gene>
    <name evidence="1" type="ORF">BU25DRAFT_483047</name>
</gene>
<proteinExistence type="predicted"/>
<comment type="caution">
    <text evidence="1">The sequence shown here is derived from an EMBL/GenBank/DDBJ whole genome shotgun (WGS) entry which is preliminary data.</text>
</comment>
<evidence type="ECO:0000313" key="1">
    <source>
        <dbReference type="EMBL" id="KAF2621409.1"/>
    </source>
</evidence>
<evidence type="ECO:0000313" key="2">
    <source>
        <dbReference type="Proteomes" id="UP000799754"/>
    </source>
</evidence>
<name>A0ACB6RI26_9PLEO</name>